<evidence type="ECO:0000256" key="6">
    <source>
        <dbReference type="ARBA" id="ARBA00022605"/>
    </source>
</evidence>
<dbReference type="STRING" id="1120996.SAMN02746066_01165"/>
<dbReference type="AlphaFoldDB" id="A0A1M7GXS0"/>
<dbReference type="InterPro" id="IPR004517">
    <property type="entry name" value="HisZ"/>
</dbReference>
<dbReference type="NCBIfam" id="TIGR00443">
    <property type="entry name" value="hisZ_biosyn_reg"/>
    <property type="match status" value="1"/>
</dbReference>
<dbReference type="Pfam" id="PF13393">
    <property type="entry name" value="tRNA-synt_His"/>
    <property type="match status" value="1"/>
</dbReference>
<evidence type="ECO:0000256" key="5">
    <source>
        <dbReference type="ARBA" id="ARBA00022490"/>
    </source>
</evidence>
<evidence type="ECO:0000313" key="13">
    <source>
        <dbReference type="Proteomes" id="UP000184038"/>
    </source>
</evidence>
<feature type="domain" description="Aminoacyl-transfer RNA synthetases class-II family profile" evidence="11">
    <location>
        <begin position="26"/>
        <end position="419"/>
    </location>
</feature>
<dbReference type="PIRSF" id="PIRSF001549">
    <property type="entry name" value="His-tRNA_synth"/>
    <property type="match status" value="1"/>
</dbReference>
<dbReference type="GO" id="GO:0000105">
    <property type="term" value="P:L-histidine biosynthetic process"/>
    <property type="evidence" value="ECO:0007669"/>
    <property type="project" value="UniProtKB-UniRule"/>
</dbReference>
<sequence>MNDKLLHTPEGVRDIYNGECEKKLILQNRMHEILKLYGFKDIQTPSFEFFDIFSKERGTIASNDMYKFFDREGNTLVLRPDMTPAIARCVAKYYRNENLPIRLCYMGSTFINNSSYQGKLKETTQLGAELINDSSVDADAQMIAMSIECLKKVGLREFQLEIGHVDFFNGLVEEACFEEEEIEQLRAAIEDKNLFGVEELVSSKPITSKLKEVLFKLPELFGNEDILDYANKMISNEKARKAIERLKDVYDILKLYGLGNYVTFDLGMLSKYKYYTGIIFRGFTYGTGAAIVTGGRYDKLVCQFGKDSAAIGVAVVVDQLMNALSRQKIDVELLENNTLILYREEFRKSAITLAGYFRSHGMNIEMLTVTPSFAINNYKEYAKRIGTGGILVMEDSETIQVINMKENITNIVKMSDLIQ</sequence>
<evidence type="ECO:0000256" key="3">
    <source>
        <dbReference type="ARBA" id="ARBA00005539"/>
    </source>
</evidence>
<evidence type="ECO:0000256" key="9">
    <source>
        <dbReference type="HAMAP-Rule" id="MF_00125"/>
    </source>
</evidence>
<dbReference type="SUPFAM" id="SSF55681">
    <property type="entry name" value="Class II aaRS and biotin synthetases"/>
    <property type="match status" value="1"/>
</dbReference>
<proteinExistence type="inferred from homology"/>
<evidence type="ECO:0000256" key="10">
    <source>
        <dbReference type="PIRSR" id="PIRSR001549-1"/>
    </source>
</evidence>
<dbReference type="Gene3D" id="3.30.930.10">
    <property type="entry name" value="Bira Bifunctional Protein, Domain 2"/>
    <property type="match status" value="1"/>
</dbReference>
<accession>A0A1M7GXS0</accession>
<dbReference type="GO" id="GO:0016757">
    <property type="term" value="F:glycosyltransferase activity"/>
    <property type="evidence" value="ECO:0007669"/>
    <property type="project" value="UniProtKB-KW"/>
</dbReference>
<dbReference type="GO" id="GO:0005737">
    <property type="term" value="C:cytoplasm"/>
    <property type="evidence" value="ECO:0007669"/>
    <property type="project" value="UniProtKB-SubCell"/>
</dbReference>
<comment type="similarity">
    <text evidence="3 9">Belongs to the class-II aminoacyl-tRNA synthetase family. HisZ subfamily.</text>
</comment>
<dbReference type="PANTHER" id="PTHR43707:SF6">
    <property type="entry name" value="ATP PHOSPHORIBOSYLTRANSFERASE REGULATORY SUBUNIT"/>
    <property type="match status" value="1"/>
</dbReference>
<dbReference type="CDD" id="cd00773">
    <property type="entry name" value="HisRS-like_core"/>
    <property type="match status" value="1"/>
</dbReference>
<evidence type="ECO:0000256" key="7">
    <source>
        <dbReference type="ARBA" id="ARBA00023102"/>
    </source>
</evidence>
<comment type="miscellaneous">
    <text evidence="9">This function is generally fulfilled by the C-terminal part of HisG, which is missing in some bacteria such as this one.</text>
</comment>
<dbReference type="InterPro" id="IPR006195">
    <property type="entry name" value="aa-tRNA-synth_II"/>
</dbReference>
<feature type="binding site" evidence="10">
    <location>
        <begin position="274"/>
        <end position="275"/>
    </location>
    <ligand>
        <name>L-histidine</name>
        <dbReference type="ChEBI" id="CHEBI:57595"/>
    </ligand>
</feature>
<evidence type="ECO:0000256" key="4">
    <source>
        <dbReference type="ARBA" id="ARBA00020397"/>
    </source>
</evidence>
<organism evidence="12 13">
    <name type="scientific">Anaerosporobacter mobilis DSM 15930</name>
    <dbReference type="NCBI Taxonomy" id="1120996"/>
    <lineage>
        <taxon>Bacteria</taxon>
        <taxon>Bacillati</taxon>
        <taxon>Bacillota</taxon>
        <taxon>Clostridia</taxon>
        <taxon>Lachnospirales</taxon>
        <taxon>Lachnospiraceae</taxon>
        <taxon>Anaerosporobacter</taxon>
    </lineage>
</organism>
<dbReference type="InterPro" id="IPR004516">
    <property type="entry name" value="HisRS/HisZ"/>
</dbReference>
<dbReference type="EMBL" id="FRCP01000007">
    <property type="protein sequence ID" value="SHM20687.1"/>
    <property type="molecule type" value="Genomic_DNA"/>
</dbReference>
<comment type="pathway">
    <text evidence="2 9">Amino-acid biosynthesis; L-histidine biosynthesis; L-histidine from 5-phospho-alpha-D-ribose 1-diphosphate: step 1/9.</text>
</comment>
<dbReference type="GO" id="GO:0006427">
    <property type="term" value="P:histidyl-tRNA aminoacylation"/>
    <property type="evidence" value="ECO:0007669"/>
    <property type="project" value="TreeGrafter"/>
</dbReference>
<evidence type="ECO:0000256" key="8">
    <source>
        <dbReference type="ARBA" id="ARBA00025246"/>
    </source>
</evidence>
<keyword evidence="12" id="KW-0328">Glycosyltransferase</keyword>
<keyword evidence="5 9" id="KW-0963">Cytoplasm</keyword>
<name>A0A1M7GXS0_9FIRM</name>
<dbReference type="Proteomes" id="UP000184038">
    <property type="component" value="Unassembled WGS sequence"/>
</dbReference>
<comment type="subunit">
    <text evidence="9">Heteromultimer composed of HisG and HisZ subunits.</text>
</comment>
<feature type="binding site" evidence="10">
    <location>
        <begin position="81"/>
        <end position="83"/>
    </location>
    <ligand>
        <name>L-histidine</name>
        <dbReference type="ChEBI" id="CHEBI:57595"/>
    </ligand>
</feature>
<evidence type="ECO:0000256" key="1">
    <source>
        <dbReference type="ARBA" id="ARBA00004496"/>
    </source>
</evidence>
<dbReference type="InterPro" id="IPR041715">
    <property type="entry name" value="HisRS-like_core"/>
</dbReference>
<keyword evidence="6 9" id="KW-0028">Amino-acid biosynthesis</keyword>
<dbReference type="GO" id="GO:0004821">
    <property type="term" value="F:histidine-tRNA ligase activity"/>
    <property type="evidence" value="ECO:0007669"/>
    <property type="project" value="TreeGrafter"/>
</dbReference>
<evidence type="ECO:0000256" key="2">
    <source>
        <dbReference type="ARBA" id="ARBA00004667"/>
    </source>
</evidence>
<keyword evidence="12" id="KW-0808">Transferase</keyword>
<dbReference type="PANTHER" id="PTHR43707">
    <property type="entry name" value="HISTIDYL-TRNA SYNTHETASE"/>
    <property type="match status" value="1"/>
</dbReference>
<reference evidence="12 13" key="1">
    <citation type="submission" date="2016-11" db="EMBL/GenBank/DDBJ databases">
        <authorList>
            <person name="Jaros S."/>
            <person name="Januszkiewicz K."/>
            <person name="Wedrychowicz H."/>
        </authorList>
    </citation>
    <scope>NUCLEOTIDE SEQUENCE [LARGE SCALE GENOMIC DNA]</scope>
    <source>
        <strain evidence="12 13">DSM 15930</strain>
    </source>
</reference>
<dbReference type="RefSeq" id="WP_073284432.1">
    <property type="nucleotide sequence ID" value="NZ_FRCP01000007.1"/>
</dbReference>
<dbReference type="UniPathway" id="UPA00031">
    <property type="reaction ID" value="UER00006"/>
</dbReference>
<dbReference type="PROSITE" id="PS50862">
    <property type="entry name" value="AA_TRNA_LIGASE_II"/>
    <property type="match status" value="1"/>
</dbReference>
<feature type="binding site" evidence="10">
    <location>
        <position position="125"/>
    </location>
    <ligand>
        <name>L-histidine</name>
        <dbReference type="ChEBI" id="CHEBI:57595"/>
    </ligand>
</feature>
<dbReference type="InterPro" id="IPR045864">
    <property type="entry name" value="aa-tRNA-synth_II/BPL/LPL"/>
</dbReference>
<evidence type="ECO:0000259" key="11">
    <source>
        <dbReference type="PROSITE" id="PS50862"/>
    </source>
</evidence>
<dbReference type="OrthoDB" id="9800814at2"/>
<protein>
    <recommendedName>
        <fullName evidence="4 9">ATP phosphoribosyltransferase regulatory subunit</fullName>
    </recommendedName>
</protein>
<dbReference type="GO" id="GO:0140096">
    <property type="term" value="F:catalytic activity, acting on a protein"/>
    <property type="evidence" value="ECO:0007669"/>
    <property type="project" value="UniProtKB-ARBA"/>
</dbReference>
<comment type="function">
    <text evidence="8 9">Required for the first step of histidine biosynthesis. May allow the feedback regulation of ATP phosphoribosyltransferase activity by histidine.</text>
</comment>
<evidence type="ECO:0000313" key="12">
    <source>
        <dbReference type="EMBL" id="SHM20687.1"/>
    </source>
</evidence>
<gene>
    <name evidence="9" type="primary">hisZ</name>
    <name evidence="12" type="ORF">SAMN02746066_01165</name>
</gene>
<keyword evidence="7 9" id="KW-0368">Histidine biosynthesis</keyword>
<dbReference type="HAMAP" id="MF_00125">
    <property type="entry name" value="HisZ"/>
    <property type="match status" value="1"/>
</dbReference>
<keyword evidence="13" id="KW-1185">Reference proteome</keyword>
<feature type="binding site" evidence="10">
    <location>
        <position position="129"/>
    </location>
    <ligand>
        <name>L-histidine</name>
        <dbReference type="ChEBI" id="CHEBI:57595"/>
    </ligand>
</feature>
<comment type="subcellular location">
    <subcellularLocation>
        <location evidence="1 9">Cytoplasm</location>
    </subcellularLocation>
</comment>